<reference evidence="2 3" key="1">
    <citation type="submission" date="2020-03" db="EMBL/GenBank/DDBJ databases">
        <title>Draft Genome Sequence of Cudoniella acicularis.</title>
        <authorList>
            <person name="Buettner E."/>
            <person name="Kellner H."/>
        </authorList>
    </citation>
    <scope>NUCLEOTIDE SEQUENCE [LARGE SCALE GENOMIC DNA]</scope>
    <source>
        <strain evidence="2 3">DSM 108380</strain>
    </source>
</reference>
<dbReference type="Proteomes" id="UP000566819">
    <property type="component" value="Unassembled WGS sequence"/>
</dbReference>
<sequence length="169" mass="19070">MPKSSSRFRYVEFLHAMAKLAVEEQISAEANGDKVSSILQIPTLLMIQVKWFKAARKGFVKEELQRQGLSPKQFKESDVIQKRYHIAQIERAFAAQFFQYTRDNSWMQDAVGPDSSWIYIHGMSVWHVRFALQSIESDVRDDALIEPTGSTSSSLPADPISKSATNASG</sequence>
<feature type="region of interest" description="Disordered" evidence="1">
    <location>
        <begin position="145"/>
        <end position="169"/>
    </location>
</feature>
<protein>
    <submittedName>
        <fullName evidence="2">Uncharacterized protein</fullName>
    </submittedName>
</protein>
<evidence type="ECO:0000313" key="2">
    <source>
        <dbReference type="EMBL" id="KAF4637150.1"/>
    </source>
</evidence>
<comment type="caution">
    <text evidence="2">The sequence shown here is derived from an EMBL/GenBank/DDBJ whole genome shotgun (WGS) entry which is preliminary data.</text>
</comment>
<keyword evidence="3" id="KW-1185">Reference proteome</keyword>
<evidence type="ECO:0000256" key="1">
    <source>
        <dbReference type="SAM" id="MobiDB-lite"/>
    </source>
</evidence>
<dbReference type="EMBL" id="JAAMPI010000034">
    <property type="protein sequence ID" value="KAF4637150.1"/>
    <property type="molecule type" value="Genomic_DNA"/>
</dbReference>
<dbReference type="AlphaFoldDB" id="A0A8H4RY04"/>
<gene>
    <name evidence="2" type="ORF">G7Y89_g935</name>
</gene>
<organism evidence="2 3">
    <name type="scientific">Cudoniella acicularis</name>
    <dbReference type="NCBI Taxonomy" id="354080"/>
    <lineage>
        <taxon>Eukaryota</taxon>
        <taxon>Fungi</taxon>
        <taxon>Dikarya</taxon>
        <taxon>Ascomycota</taxon>
        <taxon>Pezizomycotina</taxon>
        <taxon>Leotiomycetes</taxon>
        <taxon>Helotiales</taxon>
        <taxon>Tricladiaceae</taxon>
        <taxon>Cudoniella</taxon>
    </lineage>
</organism>
<dbReference type="OrthoDB" id="3561302at2759"/>
<proteinExistence type="predicted"/>
<accession>A0A8H4RY04</accession>
<evidence type="ECO:0000313" key="3">
    <source>
        <dbReference type="Proteomes" id="UP000566819"/>
    </source>
</evidence>
<name>A0A8H4RY04_9HELO</name>